<protein>
    <submittedName>
        <fullName evidence="2">Uncharacterized protein</fullName>
    </submittedName>
</protein>
<feature type="compositionally biased region" description="Basic and acidic residues" evidence="1">
    <location>
        <begin position="155"/>
        <end position="239"/>
    </location>
</feature>
<feature type="compositionally biased region" description="Low complexity" evidence="1">
    <location>
        <begin position="255"/>
        <end position="269"/>
    </location>
</feature>
<accession>A0A3N4HY61</accession>
<dbReference type="STRING" id="1160509.A0A3N4HY61"/>
<proteinExistence type="predicted"/>
<evidence type="ECO:0000256" key="1">
    <source>
        <dbReference type="SAM" id="MobiDB-lite"/>
    </source>
</evidence>
<evidence type="ECO:0000313" key="3">
    <source>
        <dbReference type="Proteomes" id="UP000275078"/>
    </source>
</evidence>
<name>A0A3N4HY61_ASCIM</name>
<organism evidence="2 3">
    <name type="scientific">Ascobolus immersus RN42</name>
    <dbReference type="NCBI Taxonomy" id="1160509"/>
    <lineage>
        <taxon>Eukaryota</taxon>
        <taxon>Fungi</taxon>
        <taxon>Dikarya</taxon>
        <taxon>Ascomycota</taxon>
        <taxon>Pezizomycotina</taxon>
        <taxon>Pezizomycetes</taxon>
        <taxon>Pezizales</taxon>
        <taxon>Ascobolaceae</taxon>
        <taxon>Ascobolus</taxon>
    </lineage>
</organism>
<sequence>MVCALAEPQHHRSLPDHHSSSTTPHPHHQIRSPTLPTPQTSCTVCNCTIPLYIFILHISYARPPHPPLAIISSKLRIPHTSYNHEITNDTNFQSKSTKVVFAKRPHHSARHAPERPPPPRSPYHSPTARRSRPPGPAVDRRYRRRSPYPPIDEYVSSRRAPDDRHPRDGSRTRSTREARDLRGARDARDWGESRDRREERDWRESRESRHGRDGRDGRGGRDGWDARDGREGRISREVKSSSAVRRRTGPGDELPGPSFSPPRSSSSRARPPPSAGSSMPLDDPTPGPSPASSSTVLDEGTSAFLHSCMVVDTPQSIMVVESAEWEEIPVVSVSYLPLRYYGMLTGLLQEALNAEKTPVYTDLLRAKAAMASATKTFGLTAMDSEFLRFREKFAEVTKMLEAGRVEEARKIVEEWLNRCLLYLSFSSEAVKDRRLDGKLYLFGSIQRI</sequence>
<dbReference type="AlphaFoldDB" id="A0A3N4HY61"/>
<evidence type="ECO:0000313" key="2">
    <source>
        <dbReference type="EMBL" id="RPA76780.1"/>
    </source>
</evidence>
<keyword evidence="3" id="KW-1185">Reference proteome</keyword>
<dbReference type="Proteomes" id="UP000275078">
    <property type="component" value="Unassembled WGS sequence"/>
</dbReference>
<gene>
    <name evidence="2" type="ORF">BJ508DRAFT_180756</name>
</gene>
<feature type="compositionally biased region" description="Basic and acidic residues" evidence="1">
    <location>
        <begin position="8"/>
        <end position="19"/>
    </location>
</feature>
<reference evidence="2 3" key="1">
    <citation type="journal article" date="2018" name="Nat. Ecol. Evol.">
        <title>Pezizomycetes genomes reveal the molecular basis of ectomycorrhizal truffle lifestyle.</title>
        <authorList>
            <person name="Murat C."/>
            <person name="Payen T."/>
            <person name="Noel B."/>
            <person name="Kuo A."/>
            <person name="Morin E."/>
            <person name="Chen J."/>
            <person name="Kohler A."/>
            <person name="Krizsan K."/>
            <person name="Balestrini R."/>
            <person name="Da Silva C."/>
            <person name="Montanini B."/>
            <person name="Hainaut M."/>
            <person name="Levati E."/>
            <person name="Barry K.W."/>
            <person name="Belfiori B."/>
            <person name="Cichocki N."/>
            <person name="Clum A."/>
            <person name="Dockter R.B."/>
            <person name="Fauchery L."/>
            <person name="Guy J."/>
            <person name="Iotti M."/>
            <person name="Le Tacon F."/>
            <person name="Lindquist E.A."/>
            <person name="Lipzen A."/>
            <person name="Malagnac F."/>
            <person name="Mello A."/>
            <person name="Molinier V."/>
            <person name="Miyauchi S."/>
            <person name="Poulain J."/>
            <person name="Riccioni C."/>
            <person name="Rubini A."/>
            <person name="Sitrit Y."/>
            <person name="Splivallo R."/>
            <person name="Traeger S."/>
            <person name="Wang M."/>
            <person name="Zifcakova L."/>
            <person name="Wipf D."/>
            <person name="Zambonelli A."/>
            <person name="Paolocci F."/>
            <person name="Nowrousian M."/>
            <person name="Ottonello S."/>
            <person name="Baldrian P."/>
            <person name="Spatafora J.W."/>
            <person name="Henrissat B."/>
            <person name="Nagy L.G."/>
            <person name="Aury J.M."/>
            <person name="Wincker P."/>
            <person name="Grigoriev I.V."/>
            <person name="Bonfante P."/>
            <person name="Martin F.M."/>
        </authorList>
    </citation>
    <scope>NUCLEOTIDE SEQUENCE [LARGE SCALE GENOMIC DNA]</scope>
    <source>
        <strain evidence="2 3">RN42</strain>
    </source>
</reference>
<feature type="region of interest" description="Disordered" evidence="1">
    <location>
        <begin position="1"/>
        <end position="38"/>
    </location>
</feature>
<dbReference type="EMBL" id="ML119737">
    <property type="protein sequence ID" value="RPA76780.1"/>
    <property type="molecule type" value="Genomic_DNA"/>
</dbReference>
<feature type="region of interest" description="Disordered" evidence="1">
    <location>
        <begin position="100"/>
        <end position="296"/>
    </location>
</feature>
<feature type="compositionally biased region" description="Basic residues" evidence="1">
    <location>
        <begin position="101"/>
        <end position="110"/>
    </location>
</feature>